<protein>
    <submittedName>
        <fullName evidence="2">Helix-turn-helix domain-containing protein</fullName>
    </submittedName>
</protein>
<evidence type="ECO:0000313" key="2">
    <source>
        <dbReference type="EMBL" id="MFC0523277.1"/>
    </source>
</evidence>
<comment type="caution">
    <text evidence="2">The sequence shown here is derived from an EMBL/GenBank/DDBJ whole genome shotgun (WGS) entry which is preliminary data.</text>
</comment>
<sequence>MYYSIEQAAELLHKSKRQLQYLVQQGYIKPVNPDTYRRDGGYRFTEEQLKLAKEQYEPEGYSVNEVANMLGITSSYLMQLVQKENIETLIVYKGKQKRRFFTEEQFRKCKNIVKQLSQKNRQGEYGWKVQLISREVHIFSEGTWKGSMARVIGTNPMKVLLESGEIIQPNEWKGTSTSVPDQQYIRRRGFAEFQFPIPRHPNHPVFNLLHNLVRQLGARNITIYEQLYGDYYVRCRLGTVSLTEEEASLMQRHLIKGDWQKEENGIRLESGEIQHTVYLPKSLQEQLSNTAKQQDVSSDYLITKALRAYLDN</sequence>
<dbReference type="Gene3D" id="1.10.1660.10">
    <property type="match status" value="2"/>
</dbReference>
<gene>
    <name evidence="2" type="ORF">ACFFGV_06660</name>
</gene>
<keyword evidence="3" id="KW-1185">Reference proteome</keyword>
<dbReference type="InterPro" id="IPR041657">
    <property type="entry name" value="HTH_17"/>
</dbReference>
<dbReference type="RefSeq" id="WP_377345829.1">
    <property type="nucleotide sequence ID" value="NZ_JBHLTP010000003.1"/>
</dbReference>
<organism evidence="2 3">
    <name type="scientific">Pontibacillus salicampi</name>
    <dbReference type="NCBI Taxonomy" id="1449801"/>
    <lineage>
        <taxon>Bacteria</taxon>
        <taxon>Bacillati</taxon>
        <taxon>Bacillota</taxon>
        <taxon>Bacilli</taxon>
        <taxon>Bacillales</taxon>
        <taxon>Bacillaceae</taxon>
        <taxon>Pontibacillus</taxon>
    </lineage>
</organism>
<accession>A0ABV6LLU2</accession>
<feature type="domain" description="Helix-turn-helix" evidence="1">
    <location>
        <begin position="2"/>
        <end position="50"/>
    </location>
</feature>
<evidence type="ECO:0000259" key="1">
    <source>
        <dbReference type="Pfam" id="PF12728"/>
    </source>
</evidence>
<evidence type="ECO:0000313" key="3">
    <source>
        <dbReference type="Proteomes" id="UP001589836"/>
    </source>
</evidence>
<dbReference type="Proteomes" id="UP001589836">
    <property type="component" value="Unassembled WGS sequence"/>
</dbReference>
<dbReference type="Pfam" id="PF12728">
    <property type="entry name" value="HTH_17"/>
    <property type="match status" value="1"/>
</dbReference>
<name>A0ABV6LLU2_9BACI</name>
<proteinExistence type="predicted"/>
<reference evidence="2 3" key="1">
    <citation type="submission" date="2024-09" db="EMBL/GenBank/DDBJ databases">
        <authorList>
            <person name="Sun Q."/>
            <person name="Mori K."/>
        </authorList>
    </citation>
    <scope>NUCLEOTIDE SEQUENCE [LARGE SCALE GENOMIC DNA]</scope>
    <source>
        <strain evidence="2 3">NCAIM B.02529</strain>
    </source>
</reference>
<dbReference type="EMBL" id="JBHLTP010000003">
    <property type="protein sequence ID" value="MFC0523277.1"/>
    <property type="molecule type" value="Genomic_DNA"/>
</dbReference>